<dbReference type="EMBL" id="GGEC01090457">
    <property type="protein sequence ID" value="MBX70941.1"/>
    <property type="molecule type" value="Transcribed_RNA"/>
</dbReference>
<evidence type="ECO:0000313" key="2">
    <source>
        <dbReference type="EMBL" id="MBX70941.1"/>
    </source>
</evidence>
<feature type="transmembrane region" description="Helical" evidence="1">
    <location>
        <begin position="12"/>
        <end position="32"/>
    </location>
</feature>
<proteinExistence type="predicted"/>
<keyword evidence="1" id="KW-0812">Transmembrane</keyword>
<dbReference type="AlphaFoldDB" id="A0A2P2QVP3"/>
<sequence length="40" mass="4639">MMELQVHSFNISCMGINTLLMTFSWTFVVLIFNCNYTSSD</sequence>
<protein>
    <submittedName>
        <fullName evidence="2">Uncharacterized protein</fullName>
    </submittedName>
</protein>
<organism evidence="2">
    <name type="scientific">Rhizophora mucronata</name>
    <name type="common">Asiatic mangrove</name>
    <dbReference type="NCBI Taxonomy" id="61149"/>
    <lineage>
        <taxon>Eukaryota</taxon>
        <taxon>Viridiplantae</taxon>
        <taxon>Streptophyta</taxon>
        <taxon>Embryophyta</taxon>
        <taxon>Tracheophyta</taxon>
        <taxon>Spermatophyta</taxon>
        <taxon>Magnoliopsida</taxon>
        <taxon>eudicotyledons</taxon>
        <taxon>Gunneridae</taxon>
        <taxon>Pentapetalae</taxon>
        <taxon>rosids</taxon>
        <taxon>fabids</taxon>
        <taxon>Malpighiales</taxon>
        <taxon>Rhizophoraceae</taxon>
        <taxon>Rhizophora</taxon>
    </lineage>
</organism>
<accession>A0A2P2QVP3</accession>
<evidence type="ECO:0000256" key="1">
    <source>
        <dbReference type="SAM" id="Phobius"/>
    </source>
</evidence>
<keyword evidence="1" id="KW-0472">Membrane</keyword>
<keyword evidence="1" id="KW-1133">Transmembrane helix</keyword>
<name>A0A2P2QVP3_RHIMU</name>
<reference evidence="2" key="1">
    <citation type="submission" date="2018-02" db="EMBL/GenBank/DDBJ databases">
        <title>Rhizophora mucronata_Transcriptome.</title>
        <authorList>
            <person name="Meera S.P."/>
            <person name="Sreeshan A."/>
            <person name="Augustine A."/>
        </authorList>
    </citation>
    <scope>NUCLEOTIDE SEQUENCE</scope>
    <source>
        <tissue evidence="2">Leaf</tissue>
    </source>
</reference>